<gene>
    <name evidence="1" type="ORF">FBUS_11492</name>
</gene>
<evidence type="ECO:0000313" key="2">
    <source>
        <dbReference type="Proteomes" id="UP000728185"/>
    </source>
</evidence>
<dbReference type="EMBL" id="LUCM01005587">
    <property type="protein sequence ID" value="KAA0192584.1"/>
    <property type="molecule type" value="Genomic_DNA"/>
</dbReference>
<reference evidence="1" key="1">
    <citation type="submission" date="2019-05" db="EMBL/GenBank/DDBJ databases">
        <title>Annotation for the trematode Fasciolopsis buski.</title>
        <authorList>
            <person name="Choi Y.-J."/>
        </authorList>
    </citation>
    <scope>NUCLEOTIDE SEQUENCE</scope>
    <source>
        <strain evidence="1">HT</strain>
        <tissue evidence="1">Whole worm</tissue>
    </source>
</reference>
<dbReference type="Proteomes" id="UP000728185">
    <property type="component" value="Unassembled WGS sequence"/>
</dbReference>
<evidence type="ECO:0000313" key="1">
    <source>
        <dbReference type="EMBL" id="KAA0192584.1"/>
    </source>
</evidence>
<dbReference type="AlphaFoldDB" id="A0A8E0RY43"/>
<dbReference type="Gene3D" id="3.40.50.2300">
    <property type="match status" value="1"/>
</dbReference>
<sequence length="36" mass="4056">MRTQCVRGRTLGKPRVIPNLLLKINGKLGGVNWRIP</sequence>
<organism evidence="1 2">
    <name type="scientific">Fasciolopsis buskii</name>
    <dbReference type="NCBI Taxonomy" id="27845"/>
    <lineage>
        <taxon>Eukaryota</taxon>
        <taxon>Metazoa</taxon>
        <taxon>Spiralia</taxon>
        <taxon>Lophotrochozoa</taxon>
        <taxon>Platyhelminthes</taxon>
        <taxon>Trematoda</taxon>
        <taxon>Digenea</taxon>
        <taxon>Plagiorchiida</taxon>
        <taxon>Echinostomata</taxon>
        <taxon>Echinostomatoidea</taxon>
        <taxon>Fasciolidae</taxon>
        <taxon>Fasciolopsis</taxon>
    </lineage>
</organism>
<dbReference type="InterPro" id="IPR012337">
    <property type="entry name" value="RNaseH-like_sf"/>
</dbReference>
<dbReference type="SUPFAM" id="SSF53098">
    <property type="entry name" value="Ribonuclease H-like"/>
    <property type="match status" value="1"/>
</dbReference>
<accession>A0A8E0RY43</accession>
<feature type="non-terminal residue" evidence="1">
    <location>
        <position position="1"/>
    </location>
</feature>
<name>A0A8E0RY43_9TREM</name>
<proteinExistence type="predicted"/>
<protein>
    <submittedName>
        <fullName evidence="1">Protein argonaute-3</fullName>
    </submittedName>
</protein>
<comment type="caution">
    <text evidence="1">The sequence shown here is derived from an EMBL/GenBank/DDBJ whole genome shotgun (WGS) entry which is preliminary data.</text>
</comment>
<keyword evidence="2" id="KW-1185">Reference proteome</keyword>